<evidence type="ECO:0000313" key="2">
    <source>
        <dbReference type="EMBL" id="MBU2710675.1"/>
    </source>
</evidence>
<dbReference type="EMBL" id="JAGSOY010000009">
    <property type="protein sequence ID" value="MBU2710675.1"/>
    <property type="molecule type" value="Genomic_DNA"/>
</dbReference>
<keyword evidence="3" id="KW-1185">Reference proteome</keyword>
<accession>A0ABS5Z9E9</accession>
<evidence type="ECO:0000256" key="1">
    <source>
        <dbReference type="SAM" id="MobiDB-lite"/>
    </source>
</evidence>
<protein>
    <submittedName>
        <fullName evidence="2">Uncharacterized protein</fullName>
    </submittedName>
</protein>
<sequence>MKNSKIIIGAGALLVGVCAAVVLTPALKTKPASSVQSVSSTAGEKAQSVAPVKSDNASAAPSQAETTAEAVSNQKDIPLPEPGPQLAEVDPNEVINMWKVDDKHPTSEDGGVTAYNVQVDPTIVTSLQMGQTLEFEIPQLNQSYKAQLTSTHNQLDDVHVFKGKIENGSNVENVIVTRGEIETYVTVSTEQGVYTTRIDNKTGRSTVVSETDRLRTITNFNDALPAPEVPITPPQKDNG</sequence>
<evidence type="ECO:0000313" key="3">
    <source>
        <dbReference type="Proteomes" id="UP000690515"/>
    </source>
</evidence>
<comment type="caution">
    <text evidence="2">The sequence shown here is derived from an EMBL/GenBank/DDBJ whole genome shotgun (WGS) entry which is preliminary data.</text>
</comment>
<feature type="region of interest" description="Disordered" evidence="1">
    <location>
        <begin position="32"/>
        <end position="77"/>
    </location>
</feature>
<reference evidence="2 3" key="1">
    <citation type="submission" date="2021-04" db="EMBL/GenBank/DDBJ databases">
        <authorList>
            <person name="Pira H."/>
            <person name="Risdian C."/>
            <person name="Wink J."/>
        </authorList>
    </citation>
    <scope>NUCLEOTIDE SEQUENCE [LARGE SCALE GENOMIC DNA]</scope>
    <source>
        <strain evidence="2 3">WH53</strain>
    </source>
</reference>
<name>A0ABS5Z9E9_9GAMM</name>
<dbReference type="Proteomes" id="UP000690515">
    <property type="component" value="Unassembled WGS sequence"/>
</dbReference>
<proteinExistence type="predicted"/>
<feature type="compositionally biased region" description="Polar residues" evidence="1">
    <location>
        <begin position="55"/>
        <end position="75"/>
    </location>
</feature>
<feature type="compositionally biased region" description="Polar residues" evidence="1">
    <location>
        <begin position="32"/>
        <end position="42"/>
    </location>
</feature>
<dbReference type="RefSeq" id="WP_215818841.1">
    <property type="nucleotide sequence ID" value="NZ_JAGSOY010000009.1"/>
</dbReference>
<organism evidence="2 3">
    <name type="scientific">Zooshikella harenae</name>
    <dbReference type="NCBI Taxonomy" id="2827238"/>
    <lineage>
        <taxon>Bacteria</taxon>
        <taxon>Pseudomonadati</taxon>
        <taxon>Pseudomonadota</taxon>
        <taxon>Gammaproteobacteria</taxon>
        <taxon>Oceanospirillales</taxon>
        <taxon>Zooshikellaceae</taxon>
        <taxon>Zooshikella</taxon>
    </lineage>
</organism>
<gene>
    <name evidence="2" type="ORF">KCG35_06365</name>
</gene>